<dbReference type="OrthoDB" id="6077919at2759"/>
<dbReference type="Pfam" id="PF13912">
    <property type="entry name" value="zf-C2H2_6"/>
    <property type="match status" value="1"/>
</dbReference>
<evidence type="ECO:0000259" key="3">
    <source>
        <dbReference type="PROSITE" id="PS50157"/>
    </source>
</evidence>
<keyword evidence="1" id="KW-0863">Zinc-finger</keyword>
<dbReference type="InterPro" id="IPR013087">
    <property type="entry name" value="Znf_C2H2_type"/>
</dbReference>
<name>A0A835LZB3_9MAGN</name>
<dbReference type="EMBL" id="JADFTS010000003">
    <property type="protein sequence ID" value="KAF9613120.1"/>
    <property type="molecule type" value="Genomic_DNA"/>
</dbReference>
<feature type="region of interest" description="Disordered" evidence="2">
    <location>
        <begin position="13"/>
        <end position="44"/>
    </location>
</feature>
<feature type="compositionally biased region" description="Polar residues" evidence="2">
    <location>
        <begin position="369"/>
        <end position="392"/>
    </location>
</feature>
<dbReference type="Proteomes" id="UP000631114">
    <property type="component" value="Unassembled WGS sequence"/>
</dbReference>
<organism evidence="4 5">
    <name type="scientific">Coptis chinensis</name>
    <dbReference type="NCBI Taxonomy" id="261450"/>
    <lineage>
        <taxon>Eukaryota</taxon>
        <taxon>Viridiplantae</taxon>
        <taxon>Streptophyta</taxon>
        <taxon>Embryophyta</taxon>
        <taxon>Tracheophyta</taxon>
        <taxon>Spermatophyta</taxon>
        <taxon>Magnoliopsida</taxon>
        <taxon>Ranunculales</taxon>
        <taxon>Ranunculaceae</taxon>
        <taxon>Coptidoideae</taxon>
        <taxon>Coptis</taxon>
    </lineage>
</organism>
<protein>
    <recommendedName>
        <fullName evidence="3">C2H2-type domain-containing protein</fullName>
    </recommendedName>
</protein>
<dbReference type="InterPro" id="IPR036236">
    <property type="entry name" value="Znf_C2H2_sf"/>
</dbReference>
<dbReference type="SUPFAM" id="SSF57667">
    <property type="entry name" value="beta-beta-alpha zinc fingers"/>
    <property type="match status" value="1"/>
</dbReference>
<keyword evidence="5" id="KW-1185">Reference proteome</keyword>
<dbReference type="PANTHER" id="PTHR47068">
    <property type="entry name" value="OS02G0659100 PROTEIN"/>
    <property type="match status" value="1"/>
</dbReference>
<dbReference type="PROSITE" id="PS50157">
    <property type="entry name" value="ZINC_FINGER_C2H2_2"/>
    <property type="match status" value="1"/>
</dbReference>
<dbReference type="GO" id="GO:0008270">
    <property type="term" value="F:zinc ion binding"/>
    <property type="evidence" value="ECO:0007669"/>
    <property type="project" value="UniProtKB-KW"/>
</dbReference>
<feature type="domain" description="C2H2-type" evidence="3">
    <location>
        <begin position="157"/>
        <end position="184"/>
    </location>
</feature>
<dbReference type="AlphaFoldDB" id="A0A835LZB3"/>
<feature type="region of interest" description="Disordered" evidence="2">
    <location>
        <begin position="321"/>
        <end position="341"/>
    </location>
</feature>
<keyword evidence="1" id="KW-0479">Metal-binding</keyword>
<dbReference type="PROSITE" id="PS00028">
    <property type="entry name" value="ZINC_FINGER_C2H2_1"/>
    <property type="match status" value="1"/>
</dbReference>
<feature type="compositionally biased region" description="Basic and acidic residues" evidence="2">
    <location>
        <begin position="14"/>
        <end position="23"/>
    </location>
</feature>
<accession>A0A835LZB3</accession>
<evidence type="ECO:0000256" key="2">
    <source>
        <dbReference type="SAM" id="MobiDB-lite"/>
    </source>
</evidence>
<evidence type="ECO:0000313" key="5">
    <source>
        <dbReference type="Proteomes" id="UP000631114"/>
    </source>
</evidence>
<evidence type="ECO:0000256" key="1">
    <source>
        <dbReference type="PROSITE-ProRule" id="PRU00042"/>
    </source>
</evidence>
<gene>
    <name evidence="4" type="ORF">IFM89_005599</name>
</gene>
<keyword evidence="1" id="KW-0862">Zinc</keyword>
<evidence type="ECO:0000313" key="4">
    <source>
        <dbReference type="EMBL" id="KAF9613120.1"/>
    </source>
</evidence>
<feature type="compositionally biased region" description="Basic and acidic residues" evidence="2">
    <location>
        <begin position="321"/>
        <end position="330"/>
    </location>
</feature>
<sequence length="392" mass="44038">MCGRALGGHMRAHGIGDENYGHVDDEDPVSDWEEGRSPPSNKRMYSLRTNANRLKSCRTCENCGKEFSSWKSFLEHGKCSSVDVEALVSSPDFDDEDGTRRGCGNWSKGKRTRRVQVDDLDTLRPYSEEEDLANCLVMLSNAQTDPFLAKGVAKGLFECKACKKVFTSHQALGGHRASHKKVKGCFAARQDEPDESLMDEDVINDEYSFMPKSTTILPSENALNSHWASLIRENRKFTNVQYVIEYFRQGKLWVVTKDQVQQFHPKTTFNKFGHLDLNLPAPVDDNARNRQDQKRPLSFQVPKEIFLQPWIGVEAKNDNDNSHNYYHNDNENDNPSTNIVDASLPISVDDEADSKVKLAKLSDLKDVNTESGSSQWLQVGIGTSTNVSGADP</sequence>
<comment type="caution">
    <text evidence="4">The sequence shown here is derived from an EMBL/GenBank/DDBJ whole genome shotgun (WGS) entry which is preliminary data.</text>
</comment>
<dbReference type="PANTHER" id="PTHR47068:SF1">
    <property type="entry name" value="OS02G0659100 PROTEIN"/>
    <property type="match status" value="1"/>
</dbReference>
<proteinExistence type="predicted"/>
<reference evidence="4 5" key="1">
    <citation type="submission" date="2020-10" db="EMBL/GenBank/DDBJ databases">
        <title>The Coptis chinensis genome and diversification of protoberbering-type alkaloids.</title>
        <authorList>
            <person name="Wang B."/>
            <person name="Shu S."/>
            <person name="Song C."/>
            <person name="Liu Y."/>
        </authorList>
    </citation>
    <scope>NUCLEOTIDE SEQUENCE [LARGE SCALE GENOMIC DNA]</scope>
    <source>
        <strain evidence="4">HL-2020</strain>
        <tissue evidence="4">Leaf</tissue>
    </source>
</reference>
<feature type="region of interest" description="Disordered" evidence="2">
    <location>
        <begin position="368"/>
        <end position="392"/>
    </location>
</feature>